<dbReference type="EMBL" id="FOIW01000001">
    <property type="protein sequence ID" value="SEV97088.1"/>
    <property type="molecule type" value="Genomic_DNA"/>
</dbReference>
<accession>A0A1I0N8D4</accession>
<dbReference type="Proteomes" id="UP000182125">
    <property type="component" value="Unassembled WGS sequence"/>
</dbReference>
<organism evidence="1 2">
    <name type="scientific">Thermococcus thioreducens</name>
    <dbReference type="NCBI Taxonomy" id="277988"/>
    <lineage>
        <taxon>Archaea</taxon>
        <taxon>Methanobacteriati</taxon>
        <taxon>Methanobacteriota</taxon>
        <taxon>Thermococci</taxon>
        <taxon>Thermococcales</taxon>
        <taxon>Thermococcaceae</taxon>
        <taxon>Thermococcus</taxon>
    </lineage>
</organism>
<dbReference type="AlphaFoldDB" id="A0A1I0N8D4"/>
<gene>
    <name evidence="1" type="ORF">SAMN05216170_1165</name>
</gene>
<evidence type="ECO:0000313" key="2">
    <source>
        <dbReference type="Proteomes" id="UP000182125"/>
    </source>
</evidence>
<reference evidence="1 2" key="1">
    <citation type="submission" date="2016-10" db="EMBL/GenBank/DDBJ databases">
        <authorList>
            <person name="de Groot N.N."/>
        </authorList>
    </citation>
    <scope>NUCLEOTIDE SEQUENCE [LARGE SCALE GENOMIC DNA]</scope>
    <source>
        <strain evidence="1 2">OGL-20</strain>
    </source>
</reference>
<sequence>MRNPGRIFSILRSLFEVRMMRKCFLLVAAILIISFITQEVFSLGDVVLITLLAYLCGLFDATQGAGIKEPYVIGDSNETVYLT</sequence>
<evidence type="ECO:0000313" key="1">
    <source>
        <dbReference type="EMBL" id="SEV97088.1"/>
    </source>
</evidence>
<name>A0A1I0N8D4_9EURY</name>
<protein>
    <submittedName>
        <fullName evidence="1">Uncharacterized protein</fullName>
    </submittedName>
</protein>
<proteinExistence type="predicted"/>